<feature type="repeat" description="TPR" evidence="1">
    <location>
        <begin position="320"/>
        <end position="353"/>
    </location>
</feature>
<evidence type="ECO:0000313" key="4">
    <source>
        <dbReference type="Proteomes" id="UP000239872"/>
    </source>
</evidence>
<protein>
    <recommendedName>
        <fullName evidence="5">Tetratricopeptide repeat-like domain-containing protein</fullName>
    </recommendedName>
</protein>
<evidence type="ECO:0000313" key="3">
    <source>
        <dbReference type="EMBL" id="PQJ12490.1"/>
    </source>
</evidence>
<comment type="caution">
    <text evidence="3">The sequence shown here is derived from an EMBL/GenBank/DDBJ whole genome shotgun (WGS) entry which is preliminary data.</text>
</comment>
<evidence type="ECO:0000256" key="1">
    <source>
        <dbReference type="PROSITE-ProRule" id="PRU00339"/>
    </source>
</evidence>
<dbReference type="SMART" id="SM00028">
    <property type="entry name" value="TPR"/>
    <property type="match status" value="3"/>
</dbReference>
<keyword evidence="4" id="KW-1185">Reference proteome</keyword>
<keyword evidence="1" id="KW-0802">TPR repeat</keyword>
<evidence type="ECO:0008006" key="5">
    <source>
        <dbReference type="Google" id="ProtNLM"/>
    </source>
</evidence>
<dbReference type="PROSITE" id="PS50005">
    <property type="entry name" value="TPR"/>
    <property type="match status" value="1"/>
</dbReference>
<accession>A0A2S7SZW7</accession>
<dbReference type="AlphaFoldDB" id="A0A2S7SZW7"/>
<reference evidence="3 4" key="1">
    <citation type="submission" date="2018-01" db="EMBL/GenBank/DDBJ databases">
        <title>A novel member of the phylum Bacteroidetes isolated from glacier ice.</title>
        <authorList>
            <person name="Liu Q."/>
            <person name="Xin Y.-H."/>
        </authorList>
    </citation>
    <scope>NUCLEOTIDE SEQUENCE [LARGE SCALE GENOMIC DNA]</scope>
    <source>
        <strain evidence="3 4">RB1R16</strain>
    </source>
</reference>
<dbReference type="InterPro" id="IPR019734">
    <property type="entry name" value="TPR_rpt"/>
</dbReference>
<dbReference type="InterPro" id="IPR011990">
    <property type="entry name" value="TPR-like_helical_dom_sf"/>
</dbReference>
<dbReference type="Proteomes" id="UP000239872">
    <property type="component" value="Unassembled WGS sequence"/>
</dbReference>
<dbReference type="Gene3D" id="1.25.40.10">
    <property type="entry name" value="Tetratricopeptide repeat domain"/>
    <property type="match status" value="2"/>
</dbReference>
<name>A0A2S7SZW7_9BACT</name>
<organism evidence="3 4">
    <name type="scientific">Flavipsychrobacter stenotrophus</name>
    <dbReference type="NCBI Taxonomy" id="2077091"/>
    <lineage>
        <taxon>Bacteria</taxon>
        <taxon>Pseudomonadati</taxon>
        <taxon>Bacteroidota</taxon>
        <taxon>Chitinophagia</taxon>
        <taxon>Chitinophagales</taxon>
        <taxon>Chitinophagaceae</taxon>
        <taxon>Flavipsychrobacter</taxon>
    </lineage>
</organism>
<feature type="region of interest" description="Disordered" evidence="2">
    <location>
        <begin position="1"/>
        <end position="21"/>
    </location>
</feature>
<gene>
    <name evidence="3" type="ORF">CJD36_001705</name>
</gene>
<evidence type="ECO:0000256" key="2">
    <source>
        <dbReference type="SAM" id="MobiDB-lite"/>
    </source>
</evidence>
<dbReference type="EMBL" id="PPSL01000001">
    <property type="protein sequence ID" value="PQJ12490.1"/>
    <property type="molecule type" value="Genomic_DNA"/>
</dbReference>
<feature type="region of interest" description="Disordered" evidence="2">
    <location>
        <begin position="736"/>
        <end position="773"/>
    </location>
</feature>
<sequence>MFTFSTAHAQTKGGAGTKTSAADSLNAARKYLADSAAAVRKFRNSKHYKDSVARSRTEKTKSLTAARKAHTDSLKAARLGVTKQSLDKRKTATDSLKSIQKERMDKMEAIKKYKGSKRYADSVTISKRKKSDAIKRAIKGHTDSLAAIRKHSMDSSRAIRKHVTDSMKAVRTHFTDSLTKVRKRRLDSLARVKSGKDKNFKAKDKAAEKKKALALEIKMKQKHEAYTNQAMLKKPWRPWRRFVQNGFTHYNYYYNANRKMEEANANMLRGGMKENYDTLIRLYPFDPDKDSALLAADMDSIIHKVSVGIQIHDPRVKWANDLYLLMGQAYYFKGNYNSAAATFKYIISSDEEAKKAELKASGQRPASGASIVEDNHSALDFLKHKSVHNDAILWLARTLVQARQVENGQAVLSLLASDPNLPDDMEGEVAVGKAFAYYKDENLTATSEQLSIAMEDDNLPNWLRMRAAFLNGQIQQSEGKYLAAVSSFERNLDFFPKMDMDFYSRKNIAYNTLMAGGDVEDGTKPLKKVLNDPKYATYYDQVYYVLGKLSQKAKKPNDAIKYLTLSATTPKATKKQKAISYASLGDVYYDEGSYSMAKNSYDSASKYAGTTIKDPAVMASILRSKGLSEISIPAGIIQDQDSLMALSEMSKKEQQAVVRKYLRDLEQKLKDSAKSAQEGPAIAALPQIETAADPAESANWYFSNPVIMQQGVADFKRKWGNRALTDNWRRAAAVGFAGSNNTSGGANGGLTADDDNAEPEPDTKTNGLPSEESLLAKIPNTKGQKDASIRMSQKAYIALAKAYLKQLDDHVQATKTLDTLDARYPNHNQKEEELYLRYQLAIRENKLDKAQAYATEFLSKFPDSKYADLLRPKQVAKVSEASIDGKTVAAYYEETYGLIEHHQYTEALIRIQSALKTYDNPLYKKRFQVAEAMSYAGQANYDMADTLITKFIAANPGDSLTAWASSVSAFIRDVRKTGKPSWYKEGPQPWDLPAKPVVADVKPVESTKPDPYIGKPKRPIDVPFDYKYIPTETHYAIVIFPGLDSRTANLKKAIKSFDSSRGMPDVHQTLLDMFYKDLAVMVVKQFANADEAQSYVDTVIADQALTGYKPEELQTTIISASNYRKMLYDKNTDGYKSFYTTYYKKP</sequence>
<dbReference type="SUPFAM" id="SSF81901">
    <property type="entry name" value="HCP-like"/>
    <property type="match status" value="1"/>
</dbReference>
<proteinExistence type="predicted"/>